<organism evidence="1 2">
    <name type="scientific">Persea americana</name>
    <name type="common">Avocado</name>
    <dbReference type="NCBI Taxonomy" id="3435"/>
    <lineage>
        <taxon>Eukaryota</taxon>
        <taxon>Viridiplantae</taxon>
        <taxon>Streptophyta</taxon>
        <taxon>Embryophyta</taxon>
        <taxon>Tracheophyta</taxon>
        <taxon>Spermatophyta</taxon>
        <taxon>Magnoliopsida</taxon>
        <taxon>Magnoliidae</taxon>
        <taxon>Laurales</taxon>
        <taxon>Lauraceae</taxon>
        <taxon>Persea</taxon>
    </lineage>
</organism>
<reference evidence="1 2" key="1">
    <citation type="journal article" date="2022" name="Hortic Res">
        <title>A haplotype resolved chromosomal level avocado genome allows analysis of novel avocado genes.</title>
        <authorList>
            <person name="Nath O."/>
            <person name="Fletcher S.J."/>
            <person name="Hayward A."/>
            <person name="Shaw L.M."/>
            <person name="Masouleh A.K."/>
            <person name="Furtado A."/>
            <person name="Henry R.J."/>
            <person name="Mitter N."/>
        </authorList>
    </citation>
    <scope>NUCLEOTIDE SEQUENCE [LARGE SCALE GENOMIC DNA]</scope>
    <source>
        <strain evidence="2">cv. Hass</strain>
    </source>
</reference>
<proteinExistence type="predicted"/>
<sequence>MENEHLNEMQKSVMGFSSWELLPYHIWENILSCLPILTLVRMKIVCKTWRSIINSQSFLAVYKKANHQDIYFVLFADFIHRNIAAAYNPMEDKWFAISLSHISSSSPSTSCKIRRTLVSDGSLVLAEDSKGSFFVSNLFTRTFQRLPPMLPLIWSYTIALVELDFSYKIVAVSVTDKVYSQVYDSITKTWEAKGEFDGRFAMLGNATHLDGFLYCLSYSPDNLLEFDLNCGTWSVVNVMMPSVVCSHILVHRGVLILVGGIEEFGVIKRIGIWELDRVERQWRPVCFMPDHLFYKFRLFSHGNLNQFFTVDRGGKLCFCKSTLPHINILMYDLSEKRWWWLPPCPLGSSLCKQSWFGHAVEPRMDIVQEEICDSCDKMSRKVG</sequence>
<dbReference type="Proteomes" id="UP001234297">
    <property type="component" value="Chromosome 2"/>
</dbReference>
<dbReference type="EMBL" id="CM056810">
    <property type="protein sequence ID" value="KAJ8643012.1"/>
    <property type="molecule type" value="Genomic_DNA"/>
</dbReference>
<gene>
    <name evidence="1" type="ORF">MRB53_004760</name>
</gene>
<comment type="caution">
    <text evidence="1">The sequence shown here is derived from an EMBL/GenBank/DDBJ whole genome shotgun (WGS) entry which is preliminary data.</text>
</comment>
<keyword evidence="2" id="KW-1185">Reference proteome</keyword>
<evidence type="ECO:0000313" key="1">
    <source>
        <dbReference type="EMBL" id="KAJ8643012.1"/>
    </source>
</evidence>
<evidence type="ECO:0000313" key="2">
    <source>
        <dbReference type="Proteomes" id="UP001234297"/>
    </source>
</evidence>
<protein>
    <submittedName>
        <fullName evidence="1">Uncharacterized protein</fullName>
    </submittedName>
</protein>
<name>A0ACC2MBF1_PERAE</name>
<accession>A0ACC2MBF1</accession>